<comment type="caution">
    <text evidence="3">The sequence shown here is derived from an EMBL/GenBank/DDBJ whole genome shotgun (WGS) entry which is preliminary data.</text>
</comment>
<protein>
    <submittedName>
        <fullName evidence="3">Putative secreted protein</fullName>
    </submittedName>
</protein>
<dbReference type="EMBL" id="PUHP01000128">
    <property type="protein sequence ID" value="TQN73014.1"/>
    <property type="molecule type" value="Genomic_DNA"/>
</dbReference>
<dbReference type="Proteomes" id="UP000326340">
    <property type="component" value="Unassembled WGS sequence"/>
</dbReference>
<feature type="compositionally biased region" description="Low complexity" evidence="1">
    <location>
        <begin position="135"/>
        <end position="177"/>
    </location>
</feature>
<feature type="chain" id="PRO_5024916405" evidence="2">
    <location>
        <begin position="21"/>
        <end position="281"/>
    </location>
</feature>
<accession>A0A5Q4C395</accession>
<feature type="region of interest" description="Disordered" evidence="1">
    <location>
        <begin position="131"/>
        <end position="177"/>
    </location>
</feature>
<reference evidence="3 4" key="1">
    <citation type="journal article" date="2019" name="Sci. Rep.">
        <title>Colletotrichum shisoi sp. nov., an anthracnose pathogen of Perilla frutescens in Japan: molecular phylogenetic, morphological and genomic evidence.</title>
        <authorList>
            <person name="Gan P."/>
            <person name="Tsushima A."/>
            <person name="Hiroyama R."/>
            <person name="Narusaka M."/>
            <person name="Takano Y."/>
            <person name="Narusaka Y."/>
            <person name="Kawaradani M."/>
            <person name="Damm U."/>
            <person name="Shirasu K."/>
        </authorList>
    </citation>
    <scope>NUCLEOTIDE SEQUENCE [LARGE SCALE GENOMIC DNA]</scope>
    <source>
        <strain evidence="3 4">PG-2018a</strain>
    </source>
</reference>
<dbReference type="OrthoDB" id="5409186at2759"/>
<evidence type="ECO:0000256" key="1">
    <source>
        <dbReference type="SAM" id="MobiDB-lite"/>
    </source>
</evidence>
<dbReference type="AlphaFoldDB" id="A0A5Q4C395"/>
<gene>
    <name evidence="3" type="ORF">CSHISOI_02488</name>
</gene>
<feature type="signal peptide" evidence="2">
    <location>
        <begin position="1"/>
        <end position="20"/>
    </location>
</feature>
<evidence type="ECO:0000313" key="4">
    <source>
        <dbReference type="Proteomes" id="UP000326340"/>
    </source>
</evidence>
<proteinExistence type="predicted"/>
<name>A0A5Q4C395_9PEZI</name>
<keyword evidence="4" id="KW-1185">Reference proteome</keyword>
<evidence type="ECO:0000313" key="3">
    <source>
        <dbReference type="EMBL" id="TQN73014.1"/>
    </source>
</evidence>
<organism evidence="3 4">
    <name type="scientific">Colletotrichum shisoi</name>
    <dbReference type="NCBI Taxonomy" id="2078593"/>
    <lineage>
        <taxon>Eukaryota</taxon>
        <taxon>Fungi</taxon>
        <taxon>Dikarya</taxon>
        <taxon>Ascomycota</taxon>
        <taxon>Pezizomycotina</taxon>
        <taxon>Sordariomycetes</taxon>
        <taxon>Hypocreomycetidae</taxon>
        <taxon>Glomerellales</taxon>
        <taxon>Glomerellaceae</taxon>
        <taxon>Colletotrichum</taxon>
        <taxon>Colletotrichum destructivum species complex</taxon>
    </lineage>
</organism>
<sequence length="281" mass="28125">MHIRSLASLAFAAFAAQAFAQQTKVFKRSITTGRDLGFMRRADGGYQPEDEVCNKGGNTCSEACGGGYQQCKSTDQAVHCYDPTAGETCCSTTTGNSCLTSFYCTHDTKTETFCCPNGMNLGDCATKHGVTGPLTSDVPVPTTTSVPSTSKSSTVPPTTSSSAPPTTTSSSLVATTTTTTTTTSSSSAFISTSTTSETPSTTIVSTIVSTSFSPSAGTSTAFSASNGTTLATASTRSSARGTLLPSAAATTAAASGENAGSSNGPAGMAVILGAAFVAALL</sequence>
<keyword evidence="2" id="KW-0732">Signal</keyword>
<evidence type="ECO:0000256" key="2">
    <source>
        <dbReference type="SAM" id="SignalP"/>
    </source>
</evidence>